<protein>
    <submittedName>
        <fullName evidence="1">Uncharacterized protein</fullName>
    </submittedName>
</protein>
<proteinExistence type="predicted"/>
<organism evidence="1">
    <name type="scientific">Siphoviridae sp. ctOyJ30</name>
    <dbReference type="NCBI Taxonomy" id="2826317"/>
    <lineage>
        <taxon>Viruses</taxon>
        <taxon>Duplodnaviria</taxon>
        <taxon>Heunggongvirae</taxon>
        <taxon>Uroviricota</taxon>
        <taxon>Caudoviricetes</taxon>
    </lineage>
</organism>
<reference evidence="1" key="1">
    <citation type="journal article" date="2021" name="Proc. Natl. Acad. Sci. U.S.A.">
        <title>A Catalog of Tens of Thousands of Viruses from Human Metagenomes Reveals Hidden Associations with Chronic Diseases.</title>
        <authorList>
            <person name="Tisza M.J."/>
            <person name="Buck C.B."/>
        </authorList>
    </citation>
    <scope>NUCLEOTIDE SEQUENCE</scope>
    <source>
        <strain evidence="1">CtOyJ30</strain>
    </source>
</reference>
<dbReference type="EMBL" id="BK015137">
    <property type="protein sequence ID" value="DAD92482.1"/>
    <property type="molecule type" value="Genomic_DNA"/>
</dbReference>
<name>A0A8S5NDZ3_9CAUD</name>
<accession>A0A8S5NDZ3</accession>
<evidence type="ECO:0000313" key="1">
    <source>
        <dbReference type="EMBL" id="DAD92482.1"/>
    </source>
</evidence>
<sequence>MAYTPTTWQSGDTITAEKLNNMESGIRDAAALGISSGSWTPTLSGMSSYSYQRGRYVKIGDVAIVSFSVWGIMAGSNTEQIKISGCPLIPADSGYSGGGSLSGYYTDNGAAFNNWAVSTDGSFYAYGQISGSGDKWESSNIFQKTEGECGGGGTIMFKTNS</sequence>